<comment type="similarity">
    <text evidence="1">Belongs to the 'GDXG' lipolytic enzyme family.</text>
</comment>
<dbReference type="Pfam" id="PF07859">
    <property type="entry name" value="Abhydrolase_3"/>
    <property type="match status" value="1"/>
</dbReference>
<evidence type="ECO:0000256" key="1">
    <source>
        <dbReference type="ARBA" id="ARBA00010515"/>
    </source>
</evidence>
<dbReference type="InterPro" id="IPR002168">
    <property type="entry name" value="Lipase_GDXG_HIS_AS"/>
</dbReference>
<evidence type="ECO:0000313" key="5">
    <source>
        <dbReference type="Proteomes" id="UP000824225"/>
    </source>
</evidence>
<dbReference type="PANTHER" id="PTHR48081:SF8">
    <property type="entry name" value="ALPHA_BETA HYDROLASE FOLD-3 DOMAIN-CONTAINING PROTEIN-RELATED"/>
    <property type="match status" value="1"/>
</dbReference>
<evidence type="ECO:0000256" key="2">
    <source>
        <dbReference type="ARBA" id="ARBA00022801"/>
    </source>
</evidence>
<organism evidence="4 5">
    <name type="scientific">Candidatus Mailhella merdigallinarum</name>
    <dbReference type="NCBI Taxonomy" id="2838658"/>
    <lineage>
        <taxon>Bacteria</taxon>
        <taxon>Pseudomonadati</taxon>
        <taxon>Thermodesulfobacteriota</taxon>
        <taxon>Desulfovibrionia</taxon>
        <taxon>Desulfovibrionales</taxon>
        <taxon>Desulfovibrionaceae</taxon>
        <taxon>Mailhella</taxon>
    </lineage>
</organism>
<reference evidence="4" key="2">
    <citation type="submission" date="2021-04" db="EMBL/GenBank/DDBJ databases">
        <authorList>
            <person name="Gilroy R."/>
        </authorList>
    </citation>
    <scope>NUCLEOTIDE SEQUENCE</scope>
    <source>
        <strain evidence="4">CHK186-16707</strain>
    </source>
</reference>
<evidence type="ECO:0000259" key="3">
    <source>
        <dbReference type="Pfam" id="PF07859"/>
    </source>
</evidence>
<keyword evidence="2 4" id="KW-0378">Hydrolase</keyword>
<dbReference type="Proteomes" id="UP000824225">
    <property type="component" value="Unassembled WGS sequence"/>
</dbReference>
<dbReference type="GO" id="GO:0016787">
    <property type="term" value="F:hydrolase activity"/>
    <property type="evidence" value="ECO:0007669"/>
    <property type="project" value="UniProtKB-KW"/>
</dbReference>
<dbReference type="EMBL" id="DXAN01000020">
    <property type="protein sequence ID" value="HJA08701.1"/>
    <property type="molecule type" value="Genomic_DNA"/>
</dbReference>
<feature type="domain" description="Alpha/beta hydrolase fold-3" evidence="3">
    <location>
        <begin position="87"/>
        <end position="295"/>
    </location>
</feature>
<protein>
    <submittedName>
        <fullName evidence="4">Alpha/beta hydrolase</fullName>
    </submittedName>
</protein>
<dbReference type="AlphaFoldDB" id="A0A9D2KLF4"/>
<comment type="caution">
    <text evidence="4">The sequence shown here is derived from an EMBL/GenBank/DDBJ whole genome shotgun (WGS) entry which is preliminary data.</text>
</comment>
<dbReference type="PROSITE" id="PS01173">
    <property type="entry name" value="LIPASE_GDXG_HIS"/>
    <property type="match status" value="1"/>
</dbReference>
<dbReference type="InterPro" id="IPR029058">
    <property type="entry name" value="AB_hydrolase_fold"/>
</dbReference>
<evidence type="ECO:0000313" key="4">
    <source>
        <dbReference type="EMBL" id="HJA08701.1"/>
    </source>
</evidence>
<accession>A0A9D2KLF4</accession>
<dbReference type="Gene3D" id="3.40.50.1820">
    <property type="entry name" value="alpha/beta hydrolase"/>
    <property type="match status" value="1"/>
</dbReference>
<proteinExistence type="inferred from homology"/>
<sequence length="325" mass="36054">MSLFHKDKPFLTPDTQAFIDELARRKTPAVNDLSPQDARKLLSQAQANPKKLMPAEIKDLDLKVGPTGTVSTRFVRPESAKGKLPVILYIHGGGWVMGDKHTHERLIRELAQGAQAAVVFPDYTPSPEAQFPVPLDQIDAVFTHVMDNAAQYDLDPTRVAFAGDSVGGNMAAAMTLRVMDRKGPKPCFQLLLYPVTDAAFDTDSYKEFSDGPWLTRDAMKWFWDQYAPDEDKRKDFMASPLRAATERLKGLPPTLIITDENDVLRDEGEAYARKLMQAGVPTACARYLGACHDFLMLDALADTAPARAALRQCCNELRLHLHGAD</sequence>
<dbReference type="PANTHER" id="PTHR48081">
    <property type="entry name" value="AB HYDROLASE SUPERFAMILY PROTEIN C4A8.06C"/>
    <property type="match status" value="1"/>
</dbReference>
<reference evidence="4" key="1">
    <citation type="journal article" date="2021" name="PeerJ">
        <title>Extensive microbial diversity within the chicken gut microbiome revealed by metagenomics and culture.</title>
        <authorList>
            <person name="Gilroy R."/>
            <person name="Ravi A."/>
            <person name="Getino M."/>
            <person name="Pursley I."/>
            <person name="Horton D.L."/>
            <person name="Alikhan N.F."/>
            <person name="Baker D."/>
            <person name="Gharbi K."/>
            <person name="Hall N."/>
            <person name="Watson M."/>
            <person name="Adriaenssens E.M."/>
            <person name="Foster-Nyarko E."/>
            <person name="Jarju S."/>
            <person name="Secka A."/>
            <person name="Antonio M."/>
            <person name="Oren A."/>
            <person name="Chaudhuri R.R."/>
            <person name="La Ragione R."/>
            <person name="Hildebrand F."/>
            <person name="Pallen M.J."/>
        </authorList>
    </citation>
    <scope>NUCLEOTIDE SEQUENCE</scope>
    <source>
        <strain evidence="4">CHK186-16707</strain>
    </source>
</reference>
<name>A0A9D2KLF4_9BACT</name>
<gene>
    <name evidence="4" type="ORF">H9962_05885</name>
</gene>
<dbReference type="InterPro" id="IPR050300">
    <property type="entry name" value="GDXG_lipolytic_enzyme"/>
</dbReference>
<dbReference type="SUPFAM" id="SSF53474">
    <property type="entry name" value="alpha/beta-Hydrolases"/>
    <property type="match status" value="1"/>
</dbReference>
<dbReference type="InterPro" id="IPR013094">
    <property type="entry name" value="AB_hydrolase_3"/>
</dbReference>